<dbReference type="SMART" id="SM00020">
    <property type="entry name" value="Tryp_SPc"/>
    <property type="match status" value="1"/>
</dbReference>
<sequence length="285" mass="30276">MKIVLALCALVAVALADSGTYEASYYPTEPVTIDTNSGLRVVNGQNARRNQFPYQISLQRRGLVRFSHICGGSIIGKRHILTAAHCVSGTAPSNLQVVAGILLLNDANVAGQQTRSIDQIIIHELYPGGNQVSANDVAIILLSRPLSYSINVQPIAIPRNHHHAQGDSLLSGWGLTRSGGSSPNNLQYVDVPIVNSVECGDILSSYIRNSPFSVELNICSGIRNGGESACNGDSGGPLAQHGKVVGIVSWGLVPCGNLNAPSVYAKVAAYDKWIERKTNGEVRAQ</sequence>
<dbReference type="GO" id="GO:0004252">
    <property type="term" value="F:serine-type endopeptidase activity"/>
    <property type="evidence" value="ECO:0007669"/>
    <property type="project" value="InterPro"/>
</dbReference>
<dbReference type="PROSITE" id="PS00134">
    <property type="entry name" value="TRYPSIN_HIS"/>
    <property type="match status" value="1"/>
</dbReference>
<dbReference type="AlphaFoldDB" id="A0A9P0DHQ8"/>
<dbReference type="InterPro" id="IPR018114">
    <property type="entry name" value="TRYPSIN_HIS"/>
</dbReference>
<dbReference type="InterPro" id="IPR033116">
    <property type="entry name" value="TRYPSIN_SER"/>
</dbReference>
<keyword evidence="6 8" id="KW-0720">Serine protease</keyword>
<evidence type="ECO:0000256" key="7">
    <source>
        <dbReference type="ARBA" id="ARBA00023157"/>
    </source>
</evidence>
<accession>A0A9P0DHQ8</accession>
<dbReference type="OrthoDB" id="10061449at2759"/>
<dbReference type="InterPro" id="IPR001254">
    <property type="entry name" value="Trypsin_dom"/>
</dbReference>
<dbReference type="InterPro" id="IPR043504">
    <property type="entry name" value="Peptidase_S1_PA_chymotrypsin"/>
</dbReference>
<evidence type="ECO:0000313" key="11">
    <source>
        <dbReference type="EMBL" id="CAH1129354.1"/>
    </source>
</evidence>
<proteinExistence type="inferred from homology"/>
<keyword evidence="12" id="KW-1185">Reference proteome</keyword>
<evidence type="ECO:0000259" key="10">
    <source>
        <dbReference type="PROSITE" id="PS50240"/>
    </source>
</evidence>
<dbReference type="EMBL" id="OU892280">
    <property type="protein sequence ID" value="CAH1129354.1"/>
    <property type="molecule type" value="Genomic_DNA"/>
</dbReference>
<dbReference type="GO" id="GO:0016485">
    <property type="term" value="P:protein processing"/>
    <property type="evidence" value="ECO:0007669"/>
    <property type="project" value="UniProtKB-ARBA"/>
</dbReference>
<evidence type="ECO:0000256" key="6">
    <source>
        <dbReference type="ARBA" id="ARBA00022825"/>
    </source>
</evidence>
<dbReference type="Pfam" id="PF00089">
    <property type="entry name" value="Trypsin"/>
    <property type="match status" value="1"/>
</dbReference>
<keyword evidence="4 8" id="KW-0645">Protease</keyword>
<evidence type="ECO:0000313" key="12">
    <source>
        <dbReference type="Proteomes" id="UP001152799"/>
    </source>
</evidence>
<dbReference type="Proteomes" id="UP001152799">
    <property type="component" value="Chromosome 4"/>
</dbReference>
<gene>
    <name evidence="11" type="ORF">CEUTPL_LOCUS8057</name>
</gene>
<comment type="subcellular location">
    <subcellularLocation>
        <location evidence="1">Secreted</location>
    </subcellularLocation>
</comment>
<feature type="signal peptide" evidence="9">
    <location>
        <begin position="1"/>
        <end position="16"/>
    </location>
</feature>
<keyword evidence="9" id="KW-0732">Signal</keyword>
<evidence type="ECO:0000256" key="3">
    <source>
        <dbReference type="ARBA" id="ARBA00022525"/>
    </source>
</evidence>
<dbReference type="GO" id="GO:0005576">
    <property type="term" value="C:extracellular region"/>
    <property type="evidence" value="ECO:0007669"/>
    <property type="project" value="UniProtKB-SubCell"/>
</dbReference>
<dbReference type="PANTHER" id="PTHR24276:SF95">
    <property type="entry name" value="PEPTIDASE S1 DOMAIN-CONTAINING PROTEIN"/>
    <property type="match status" value="1"/>
</dbReference>
<evidence type="ECO:0000256" key="1">
    <source>
        <dbReference type="ARBA" id="ARBA00004613"/>
    </source>
</evidence>
<evidence type="ECO:0000256" key="4">
    <source>
        <dbReference type="ARBA" id="ARBA00022670"/>
    </source>
</evidence>
<reference evidence="11" key="1">
    <citation type="submission" date="2022-01" db="EMBL/GenBank/DDBJ databases">
        <authorList>
            <person name="King R."/>
        </authorList>
    </citation>
    <scope>NUCLEOTIDE SEQUENCE</scope>
</reference>
<evidence type="ECO:0000256" key="5">
    <source>
        <dbReference type="ARBA" id="ARBA00022801"/>
    </source>
</evidence>
<evidence type="ECO:0000256" key="2">
    <source>
        <dbReference type="ARBA" id="ARBA00007664"/>
    </source>
</evidence>
<dbReference type="InterPro" id="IPR050430">
    <property type="entry name" value="Peptidase_S1"/>
</dbReference>
<keyword evidence="3" id="KW-0964">Secreted</keyword>
<dbReference type="PROSITE" id="PS00135">
    <property type="entry name" value="TRYPSIN_SER"/>
    <property type="match status" value="1"/>
</dbReference>
<dbReference type="FunFam" id="2.40.10.10:FF:000047">
    <property type="entry name" value="Trypsin eta"/>
    <property type="match status" value="1"/>
</dbReference>
<dbReference type="PROSITE" id="PS50240">
    <property type="entry name" value="TRYPSIN_DOM"/>
    <property type="match status" value="1"/>
</dbReference>
<dbReference type="InterPro" id="IPR001314">
    <property type="entry name" value="Peptidase_S1A"/>
</dbReference>
<feature type="chain" id="PRO_5040211151" description="Peptidase S1 domain-containing protein" evidence="9">
    <location>
        <begin position="17"/>
        <end position="285"/>
    </location>
</feature>
<evidence type="ECO:0000256" key="8">
    <source>
        <dbReference type="RuleBase" id="RU363034"/>
    </source>
</evidence>
<keyword evidence="7" id="KW-1015">Disulfide bond</keyword>
<dbReference type="PRINTS" id="PR00722">
    <property type="entry name" value="CHYMOTRYPSIN"/>
</dbReference>
<name>A0A9P0DHQ8_9CUCU</name>
<dbReference type="Gene3D" id="2.40.10.10">
    <property type="entry name" value="Trypsin-like serine proteases"/>
    <property type="match status" value="1"/>
</dbReference>
<comment type="similarity">
    <text evidence="2">Belongs to the peptidase S1 family.</text>
</comment>
<dbReference type="CDD" id="cd00190">
    <property type="entry name" value="Tryp_SPc"/>
    <property type="match status" value="1"/>
</dbReference>
<evidence type="ECO:0000256" key="9">
    <source>
        <dbReference type="SAM" id="SignalP"/>
    </source>
</evidence>
<dbReference type="InterPro" id="IPR009003">
    <property type="entry name" value="Peptidase_S1_PA"/>
</dbReference>
<feature type="domain" description="Peptidase S1" evidence="10">
    <location>
        <begin position="41"/>
        <end position="279"/>
    </location>
</feature>
<dbReference type="PANTHER" id="PTHR24276">
    <property type="entry name" value="POLYSERASE-RELATED"/>
    <property type="match status" value="1"/>
</dbReference>
<organism evidence="11 12">
    <name type="scientific">Ceutorhynchus assimilis</name>
    <name type="common">cabbage seed weevil</name>
    <dbReference type="NCBI Taxonomy" id="467358"/>
    <lineage>
        <taxon>Eukaryota</taxon>
        <taxon>Metazoa</taxon>
        <taxon>Ecdysozoa</taxon>
        <taxon>Arthropoda</taxon>
        <taxon>Hexapoda</taxon>
        <taxon>Insecta</taxon>
        <taxon>Pterygota</taxon>
        <taxon>Neoptera</taxon>
        <taxon>Endopterygota</taxon>
        <taxon>Coleoptera</taxon>
        <taxon>Polyphaga</taxon>
        <taxon>Cucujiformia</taxon>
        <taxon>Curculionidae</taxon>
        <taxon>Ceutorhynchinae</taxon>
        <taxon>Ceutorhynchus</taxon>
    </lineage>
</organism>
<keyword evidence="5 8" id="KW-0378">Hydrolase</keyword>
<dbReference type="SUPFAM" id="SSF50494">
    <property type="entry name" value="Trypsin-like serine proteases"/>
    <property type="match status" value="1"/>
</dbReference>
<protein>
    <recommendedName>
        <fullName evidence="10">Peptidase S1 domain-containing protein</fullName>
    </recommendedName>
</protein>